<keyword evidence="2" id="KW-1185">Reference proteome</keyword>
<proteinExistence type="predicted"/>
<protein>
    <submittedName>
        <fullName evidence="1">Uncharacterized protein</fullName>
    </submittedName>
</protein>
<accession>A0A7J5D1X2</accession>
<name>A0A7J5D1X2_9ACTN</name>
<dbReference type="RefSeq" id="WP_151474959.1">
    <property type="nucleotide sequence ID" value="NZ_WBKG01000077.1"/>
</dbReference>
<comment type="caution">
    <text evidence="1">The sequence shown here is derived from an EMBL/GenBank/DDBJ whole genome shotgun (WGS) entry which is preliminary data.</text>
</comment>
<reference evidence="1 2" key="1">
    <citation type="submission" date="2019-09" db="EMBL/GenBank/DDBJ databases">
        <title>Isolation and identification of active actinomycetes.</title>
        <authorList>
            <person name="Yu Z."/>
            <person name="Han C."/>
            <person name="Yu B."/>
        </authorList>
    </citation>
    <scope>NUCLEOTIDE SEQUENCE [LARGE SCALE GENOMIC DNA]</scope>
    <source>
        <strain evidence="1 2">NEAU-H2</strain>
    </source>
</reference>
<evidence type="ECO:0000313" key="2">
    <source>
        <dbReference type="Proteomes" id="UP000442990"/>
    </source>
</evidence>
<sequence>MTQVSDGHVPQWRRLMPGLVALLGCRRTWLTADLLSGVTAAAYLVPQVMAAYRAWPGRQ</sequence>
<organism evidence="1 2">
    <name type="scientific">Streptomyces triticiradicis</name>
    <dbReference type="NCBI Taxonomy" id="2651189"/>
    <lineage>
        <taxon>Bacteria</taxon>
        <taxon>Bacillati</taxon>
        <taxon>Actinomycetota</taxon>
        <taxon>Actinomycetes</taxon>
        <taxon>Kitasatosporales</taxon>
        <taxon>Streptomycetaceae</taxon>
        <taxon>Streptomyces</taxon>
    </lineage>
</organism>
<dbReference type="AlphaFoldDB" id="A0A7J5D1X2"/>
<gene>
    <name evidence="1" type="ORF">F8144_43670</name>
</gene>
<evidence type="ECO:0000313" key="1">
    <source>
        <dbReference type="EMBL" id="KAB1976714.1"/>
    </source>
</evidence>
<dbReference type="EMBL" id="WBKG01000077">
    <property type="protein sequence ID" value="KAB1976714.1"/>
    <property type="molecule type" value="Genomic_DNA"/>
</dbReference>
<dbReference type="Proteomes" id="UP000442990">
    <property type="component" value="Unassembled WGS sequence"/>
</dbReference>